<evidence type="ECO:0000256" key="1">
    <source>
        <dbReference type="SAM" id="MobiDB-lite"/>
    </source>
</evidence>
<feature type="region of interest" description="Disordered" evidence="1">
    <location>
        <begin position="1"/>
        <end position="83"/>
    </location>
</feature>
<reference evidence="2" key="1">
    <citation type="submission" date="2020-11" db="EMBL/GenBank/DDBJ databases">
        <authorList>
            <person name="Tran Van P."/>
        </authorList>
    </citation>
    <scope>NUCLEOTIDE SEQUENCE</scope>
</reference>
<feature type="compositionally biased region" description="Polar residues" evidence="1">
    <location>
        <begin position="169"/>
        <end position="180"/>
    </location>
</feature>
<sequence>MFCHVGRGRSSQTRLLAGAVVRKRPAGSAEKKSRTSPATNGETENGEIPPRRTFAARAEDNETEPLSNKKRKFDSEEDPQAISMQCIGILPGLGTYADSSDSEQSSDTDQETIPTLAVDLLGRKIVQAVLKNKSSSGSGRIRLTASKKLENTKFSRSPDHHQVPEITVSPANSGGHQITTKFRRSPDHHQVQEITGSPPSSGDHRITTKFRRSPDHHQVPEITGSPPSLGDHRITTKSQRSPDHHQVPEITGSPPSSGDHRITTKFFSSCN</sequence>
<gene>
    <name evidence="2" type="ORF">TBIB3V08_LOCUS8518</name>
</gene>
<feature type="compositionally biased region" description="Basic and acidic residues" evidence="1">
    <location>
        <begin position="230"/>
        <end position="247"/>
    </location>
</feature>
<dbReference type="EMBL" id="OD567815">
    <property type="protein sequence ID" value="CAD7446184.1"/>
    <property type="molecule type" value="Genomic_DNA"/>
</dbReference>
<feature type="compositionally biased region" description="Basic and acidic residues" evidence="1">
    <location>
        <begin position="202"/>
        <end position="219"/>
    </location>
</feature>
<feature type="compositionally biased region" description="Basic and acidic residues" evidence="1">
    <location>
        <begin position="152"/>
        <end position="163"/>
    </location>
</feature>
<feature type="region of interest" description="Disordered" evidence="1">
    <location>
        <begin position="152"/>
        <end position="271"/>
    </location>
</feature>
<name>A0A7R9F381_9NEOP</name>
<dbReference type="AlphaFoldDB" id="A0A7R9F381"/>
<evidence type="ECO:0000313" key="2">
    <source>
        <dbReference type="EMBL" id="CAD7446184.1"/>
    </source>
</evidence>
<protein>
    <submittedName>
        <fullName evidence="2">Uncharacterized protein</fullName>
    </submittedName>
</protein>
<proteinExistence type="predicted"/>
<accession>A0A7R9F381</accession>
<organism evidence="2">
    <name type="scientific">Timema bartmani</name>
    <dbReference type="NCBI Taxonomy" id="61472"/>
    <lineage>
        <taxon>Eukaryota</taxon>
        <taxon>Metazoa</taxon>
        <taxon>Ecdysozoa</taxon>
        <taxon>Arthropoda</taxon>
        <taxon>Hexapoda</taxon>
        <taxon>Insecta</taxon>
        <taxon>Pterygota</taxon>
        <taxon>Neoptera</taxon>
        <taxon>Polyneoptera</taxon>
        <taxon>Phasmatodea</taxon>
        <taxon>Timematodea</taxon>
        <taxon>Timematoidea</taxon>
        <taxon>Timematidae</taxon>
        <taxon>Timema</taxon>
    </lineage>
</organism>